<keyword evidence="1" id="KW-0472">Membrane</keyword>
<evidence type="ECO:0000256" key="1">
    <source>
        <dbReference type="SAM" id="Phobius"/>
    </source>
</evidence>
<evidence type="ECO:0000313" key="2">
    <source>
        <dbReference type="EMBL" id="PQP79825.1"/>
    </source>
</evidence>
<feature type="non-terminal residue" evidence="2">
    <location>
        <position position="72"/>
    </location>
</feature>
<sequence>MSKIIKKPSDLVKTGCILNIKASCFIIFFITLGIIFLLVPSTILNLKDMLFILLIQKITIENYLFVEILQKF</sequence>
<keyword evidence="1" id="KW-1133">Transmembrane helix</keyword>
<proteinExistence type="predicted"/>
<keyword evidence="3" id="KW-1185">Reference proteome</keyword>
<accession>A0A2S8NV56</accession>
<protein>
    <submittedName>
        <fullName evidence="2">Uncharacterized protein</fullName>
    </submittedName>
</protein>
<dbReference type="AlphaFoldDB" id="A0A2S8NV56"/>
<dbReference type="EMBL" id="PUUG01000016">
    <property type="protein sequence ID" value="PQP79825.1"/>
    <property type="molecule type" value="Genomic_DNA"/>
</dbReference>
<comment type="caution">
    <text evidence="2">The sequence shown here is derived from an EMBL/GenBank/DDBJ whole genome shotgun (WGS) entry which is preliminary data.</text>
</comment>
<gene>
    <name evidence="2" type="ORF">C6B37_00925</name>
</gene>
<evidence type="ECO:0000313" key="3">
    <source>
        <dbReference type="Proteomes" id="UP000238672"/>
    </source>
</evidence>
<dbReference type="Proteomes" id="UP000238672">
    <property type="component" value="Unassembled WGS sequence"/>
</dbReference>
<keyword evidence="1" id="KW-0812">Transmembrane</keyword>
<name>A0A2S8NV56_9MOLU</name>
<organism evidence="2 3">
    <name type="scientific">Candidatus Phytoplasma phoenicium</name>
    <dbReference type="NCBI Taxonomy" id="198422"/>
    <lineage>
        <taxon>Bacteria</taxon>
        <taxon>Bacillati</taxon>
        <taxon>Mycoplasmatota</taxon>
        <taxon>Mollicutes</taxon>
        <taxon>Acholeplasmatales</taxon>
        <taxon>Acholeplasmataceae</taxon>
        <taxon>Candidatus Phytoplasma</taxon>
        <taxon>16SrIX (Pigeon pea witches'-broom group)</taxon>
    </lineage>
</organism>
<reference evidence="2 3" key="1">
    <citation type="submission" date="2018-02" db="EMBL/GenBank/DDBJ databases">
        <title>Metagenomics reveals mixed infection of spiroplasma and phytoplasma in chicory.</title>
        <authorList>
            <person name="Polano C."/>
            <person name="Moruzzi S."/>
            <person name="Ermacora P."/>
            <person name="Ferrini F."/>
            <person name="Martini M."/>
            <person name="Firrao G."/>
        </authorList>
    </citation>
    <scope>NUCLEOTIDE SEQUENCE [LARGE SCALE GENOMIC DNA]</scope>
    <source>
        <strain evidence="2 3">ChiP</strain>
    </source>
</reference>
<feature type="transmembrane region" description="Helical" evidence="1">
    <location>
        <begin position="20"/>
        <end position="43"/>
    </location>
</feature>